<keyword evidence="3" id="KW-1185">Reference proteome</keyword>
<proteinExistence type="predicted"/>
<dbReference type="Gene3D" id="3.90.1410.10">
    <property type="entry name" value="set domain protein methyltransferase, domain 1"/>
    <property type="match status" value="2"/>
</dbReference>
<protein>
    <submittedName>
        <fullName evidence="2">Uncharacterized protein</fullName>
    </submittedName>
</protein>
<feature type="compositionally biased region" description="Pro residues" evidence="1">
    <location>
        <begin position="361"/>
        <end position="371"/>
    </location>
</feature>
<dbReference type="InterPro" id="IPR046341">
    <property type="entry name" value="SET_dom_sf"/>
</dbReference>
<evidence type="ECO:0000313" key="3">
    <source>
        <dbReference type="Proteomes" id="UP001165080"/>
    </source>
</evidence>
<reference evidence="2 3" key="1">
    <citation type="journal article" date="2023" name="Commun. Biol.">
        <title>Reorganization of the ancestral sex-determining regions during the evolution of trioecy in Pleodorina starrii.</title>
        <authorList>
            <person name="Takahashi K."/>
            <person name="Suzuki S."/>
            <person name="Kawai-Toyooka H."/>
            <person name="Yamamoto K."/>
            <person name="Hamaji T."/>
            <person name="Ootsuki R."/>
            <person name="Yamaguchi H."/>
            <person name="Kawachi M."/>
            <person name="Higashiyama T."/>
            <person name="Nozaki H."/>
        </authorList>
    </citation>
    <scope>NUCLEOTIDE SEQUENCE [LARGE SCALE GENOMIC DNA]</scope>
    <source>
        <strain evidence="2 3">NIES-4479</strain>
    </source>
</reference>
<feature type="compositionally biased region" description="Polar residues" evidence="1">
    <location>
        <begin position="668"/>
        <end position="677"/>
    </location>
</feature>
<dbReference type="PANTHER" id="PTHR13271">
    <property type="entry name" value="UNCHARACTERIZED PUTATIVE METHYLTRANSFERASE"/>
    <property type="match status" value="1"/>
</dbReference>
<organism evidence="2 3">
    <name type="scientific">Pleodorina starrii</name>
    <dbReference type="NCBI Taxonomy" id="330485"/>
    <lineage>
        <taxon>Eukaryota</taxon>
        <taxon>Viridiplantae</taxon>
        <taxon>Chlorophyta</taxon>
        <taxon>core chlorophytes</taxon>
        <taxon>Chlorophyceae</taxon>
        <taxon>CS clade</taxon>
        <taxon>Chlamydomonadales</taxon>
        <taxon>Volvocaceae</taxon>
        <taxon>Pleodorina</taxon>
    </lineage>
</organism>
<dbReference type="GO" id="GO:0016279">
    <property type="term" value="F:protein-lysine N-methyltransferase activity"/>
    <property type="evidence" value="ECO:0007669"/>
    <property type="project" value="TreeGrafter"/>
</dbReference>
<sequence>MADPELTSWCNRNGIEFNGIVAEYVSEGWRGIVATKDLQPGEVVLRVPERLLMTTRSAARDPQLAASMQRHQARTAPAAGSGAAGAAVGSCGLSPFQALACHLLLEVSRGPDSFWWPYLKQLPRSYTSLANFGPDDAAALQLQHARDAAVAAADRAREEWRGALPVLHELGLPKRFTSFRAWLWAASSLHSRTMYLPWCPAGALTPYGDLHNYQPPPAPYTPQLGGPAAVAAGRADAAAASPCGSRAAGGKPVIAHARTTAAAAAGKGGEVEMIAAALPGPLEPLPTATEEDSEQRGAARSPVAPGAAVGGGRADTCCGGGGGGSVGRRDVDVDVGGRGGCPGDDSAAPATCAGDGSRSPSPGPGRRPPGPDSSGNGPCGPACAAMAPTRDCYSHHGDATRRNSLSTDCARASRSSADSCEGRELRGIKDGGRCGGGGGSDASDGHGAGRRGGAMGTAEDGSSPEPQPPAAGDSGGAASTDAAQTDDGSTIAGDGMWDEPAQQYCIVVRRPYRRGEQVMLCYGRYTNLELLEHYGFVLQDNPHDTAQLDPAALPLPSSARAAAGAPYLAPSDCFLHANGQPSWQLLHLLRYCAASPAERRSAGHLMAAGERVSEQGDRQVLRWLHAACSRQLGDLSNSPHLQQQQQQQPEQQQQRQKQPQSHLHQGAGSETQGQRQGQDTDEAHARAAGEAAVVSQRRQAGTVCGEAAAGGPESVDCSSPLPTEPCCSTGETSSEVVTVAAPGSAPEPASGAAAASGGGAETAAAGAAATALSDGLTCAGLAVQWRVQQQQILLRAMRCAEEVLGSDAVAAAGPSGRGRVMPRDLGALMQQQRQRRTETTS</sequence>
<dbReference type="InterPro" id="IPR050600">
    <property type="entry name" value="SETD3_SETD6_MTase"/>
</dbReference>
<feature type="compositionally biased region" description="Low complexity" evidence="1">
    <location>
        <begin position="635"/>
        <end position="665"/>
    </location>
</feature>
<comment type="caution">
    <text evidence="2">The sequence shown here is derived from an EMBL/GenBank/DDBJ whole genome shotgun (WGS) entry which is preliminary data.</text>
</comment>
<feature type="region of interest" description="Disordered" evidence="1">
    <location>
        <begin position="281"/>
        <end position="312"/>
    </location>
</feature>
<dbReference type="Proteomes" id="UP001165080">
    <property type="component" value="Unassembled WGS sequence"/>
</dbReference>
<feature type="region of interest" description="Disordered" evidence="1">
    <location>
        <begin position="811"/>
        <end position="841"/>
    </location>
</feature>
<feature type="compositionally biased region" description="Low complexity" evidence="1">
    <location>
        <begin position="408"/>
        <end position="419"/>
    </location>
</feature>
<feature type="compositionally biased region" description="Low complexity" evidence="1">
    <location>
        <begin position="470"/>
        <end position="490"/>
    </location>
</feature>
<dbReference type="AlphaFoldDB" id="A0A9W6BWW8"/>
<gene>
    <name evidence="2" type="primary">PLEST001429</name>
    <name evidence="2" type="ORF">PLESTB_001526700</name>
</gene>
<feature type="region of interest" description="Disordered" evidence="1">
    <location>
        <begin position="634"/>
        <end position="696"/>
    </location>
</feature>
<feature type="region of interest" description="Disordered" evidence="1">
    <location>
        <begin position="398"/>
        <end position="496"/>
    </location>
</feature>
<feature type="compositionally biased region" description="Basic and acidic residues" evidence="1">
    <location>
        <begin position="420"/>
        <end position="432"/>
    </location>
</feature>
<feature type="compositionally biased region" description="Low complexity" evidence="1">
    <location>
        <begin position="296"/>
        <end position="307"/>
    </location>
</feature>
<dbReference type="EMBL" id="BRXU01000029">
    <property type="protein sequence ID" value="GLC59723.1"/>
    <property type="molecule type" value="Genomic_DNA"/>
</dbReference>
<dbReference type="OrthoDB" id="441812at2759"/>
<dbReference type="CDD" id="cd10527">
    <property type="entry name" value="SET_LSMT"/>
    <property type="match status" value="1"/>
</dbReference>
<accession>A0A9W6BWW8</accession>
<dbReference type="SUPFAM" id="SSF82199">
    <property type="entry name" value="SET domain"/>
    <property type="match status" value="2"/>
</dbReference>
<name>A0A9W6BWW8_9CHLO</name>
<feature type="compositionally biased region" description="Low complexity" evidence="1">
    <location>
        <begin position="372"/>
        <end position="381"/>
    </location>
</feature>
<feature type="region of interest" description="Disordered" evidence="1">
    <location>
        <begin position="336"/>
        <end position="381"/>
    </location>
</feature>
<dbReference type="PANTHER" id="PTHR13271:SF140">
    <property type="entry name" value="SET DOMAIN-CONTAINING PROTEIN"/>
    <property type="match status" value="1"/>
</dbReference>
<evidence type="ECO:0000256" key="1">
    <source>
        <dbReference type="SAM" id="MobiDB-lite"/>
    </source>
</evidence>
<evidence type="ECO:0000313" key="2">
    <source>
        <dbReference type="EMBL" id="GLC59723.1"/>
    </source>
</evidence>